<dbReference type="InterPro" id="IPR036010">
    <property type="entry name" value="2Fe-2S_ferredoxin-like_sf"/>
</dbReference>
<dbReference type="InterPro" id="IPR006058">
    <property type="entry name" value="2Fe2S_fd_BS"/>
</dbReference>
<evidence type="ECO:0000256" key="1">
    <source>
        <dbReference type="ARBA" id="ARBA00001927"/>
    </source>
</evidence>
<dbReference type="AlphaFoldDB" id="A0A0C7G8P9"/>
<dbReference type="Proteomes" id="UP000049127">
    <property type="component" value="Unassembled WGS sequence"/>
</dbReference>
<dbReference type="PANTHER" id="PTHR43513">
    <property type="entry name" value="DIHYDROOROTATE DEHYDROGENASE B (NAD(+)), ELECTRON TRANSFER SUBUNIT"/>
    <property type="match status" value="1"/>
</dbReference>
<accession>A0A0C7G8P9</accession>
<dbReference type="GO" id="GO:0009055">
    <property type="term" value="F:electron transfer activity"/>
    <property type="evidence" value="ECO:0007669"/>
    <property type="project" value="InterPro"/>
</dbReference>
<feature type="domain" description="Succinate dehydogenase/fumarate reductase N-terminal" evidence="4">
    <location>
        <begin position="259"/>
        <end position="309"/>
    </location>
</feature>
<dbReference type="Pfam" id="PF13085">
    <property type="entry name" value="Fer2_3"/>
    <property type="match status" value="1"/>
</dbReference>
<proteinExistence type="inferred from homology"/>
<evidence type="ECO:0000256" key="3">
    <source>
        <dbReference type="ARBA" id="ARBA00034078"/>
    </source>
</evidence>
<dbReference type="PANTHER" id="PTHR43513:SF3">
    <property type="entry name" value="DIHYDROOROTATE DEHYDROGENASE B (NAD(+)), ELECTRON TRANSFER SUBUNIT-RELATED"/>
    <property type="match status" value="1"/>
</dbReference>
<comment type="similarity">
    <text evidence="2">Belongs to the succinate dehydrogenase/fumarate reductase iron-sulfur protein family.</text>
</comment>
<dbReference type="InterPro" id="IPR025192">
    <property type="entry name" value="Succ_DH/fum_Rdtase_N"/>
</dbReference>
<comment type="cofactor">
    <cofactor evidence="3">
        <name>[2Fe-2S] cluster</name>
        <dbReference type="ChEBI" id="CHEBI:190135"/>
    </cofactor>
</comment>
<dbReference type="OrthoDB" id="1704963at2"/>
<comment type="cofactor">
    <cofactor evidence="1">
        <name>[3Fe-4S] cluster</name>
        <dbReference type="ChEBI" id="CHEBI:21137"/>
    </cofactor>
</comment>
<evidence type="ECO:0000313" key="6">
    <source>
        <dbReference type="Proteomes" id="UP000049127"/>
    </source>
</evidence>
<protein>
    <submittedName>
        <fullName evidence="5">Oxidoreductase</fullName>
    </submittedName>
</protein>
<dbReference type="Gene3D" id="3.10.20.30">
    <property type="match status" value="1"/>
</dbReference>
<reference evidence="5 6" key="1">
    <citation type="submission" date="2015-01" db="EMBL/GenBank/DDBJ databases">
        <authorList>
            <person name="Aslett A.Martin."/>
            <person name="De Silva Nishadi"/>
        </authorList>
    </citation>
    <scope>NUCLEOTIDE SEQUENCE [LARGE SCALE GENOMIC DNA]</scope>
    <source>
        <strain evidence="5 6">R28058</strain>
    </source>
</reference>
<dbReference type="EMBL" id="CEKZ01000003">
    <property type="protein sequence ID" value="CEQ02531.1"/>
    <property type="molecule type" value="Genomic_DNA"/>
</dbReference>
<evidence type="ECO:0000256" key="2">
    <source>
        <dbReference type="ARBA" id="ARBA00009433"/>
    </source>
</evidence>
<dbReference type="Gene3D" id="2.40.30.10">
    <property type="entry name" value="Translation factors"/>
    <property type="match status" value="1"/>
</dbReference>
<evidence type="ECO:0000313" key="5">
    <source>
        <dbReference type="EMBL" id="CEQ02531.1"/>
    </source>
</evidence>
<dbReference type="SUPFAM" id="SSF54292">
    <property type="entry name" value="2Fe-2S ferredoxin-like"/>
    <property type="match status" value="1"/>
</dbReference>
<dbReference type="InterPro" id="IPR017938">
    <property type="entry name" value="Riboflavin_synthase-like_b-brl"/>
</dbReference>
<dbReference type="InterPro" id="IPR009030">
    <property type="entry name" value="Growth_fac_rcpt_cys_sf"/>
</dbReference>
<dbReference type="SUPFAM" id="SSF63380">
    <property type="entry name" value="Riboflavin synthase domain-like"/>
    <property type="match status" value="1"/>
</dbReference>
<evidence type="ECO:0000259" key="4">
    <source>
        <dbReference type="Pfam" id="PF13085"/>
    </source>
</evidence>
<dbReference type="GO" id="GO:0051537">
    <property type="term" value="F:2 iron, 2 sulfur cluster binding"/>
    <property type="evidence" value="ECO:0007669"/>
    <property type="project" value="InterPro"/>
</dbReference>
<dbReference type="InterPro" id="IPR012675">
    <property type="entry name" value="Beta-grasp_dom_sf"/>
</dbReference>
<gene>
    <name evidence="5" type="ORF">R28058_02641</name>
</gene>
<dbReference type="InterPro" id="IPR050353">
    <property type="entry name" value="PyrK_electron_transfer"/>
</dbReference>
<dbReference type="RefSeq" id="WP_055341251.1">
    <property type="nucleotide sequence ID" value="NZ_CDNI01000014.1"/>
</dbReference>
<organism evidence="5 6">
    <name type="scientific">Paraclostridium sordellii</name>
    <name type="common">Clostridium sordellii</name>
    <dbReference type="NCBI Taxonomy" id="1505"/>
    <lineage>
        <taxon>Bacteria</taxon>
        <taxon>Bacillati</taxon>
        <taxon>Bacillota</taxon>
        <taxon>Clostridia</taxon>
        <taxon>Peptostreptococcales</taxon>
        <taxon>Peptostreptococcaceae</taxon>
        <taxon>Paraclostridium</taxon>
    </lineage>
</organism>
<dbReference type="PROSITE" id="PS00197">
    <property type="entry name" value="2FE2S_FER_1"/>
    <property type="match status" value="1"/>
</dbReference>
<name>A0A0C7G8P9_PARSO</name>
<dbReference type="SUPFAM" id="SSF57184">
    <property type="entry name" value="Growth factor receptor domain"/>
    <property type="match status" value="1"/>
</dbReference>
<sequence length="318" mass="36069">MKRICIQPCADCGSKYCPCHLAYSGDCIQCSLIQGSKTCDCIWQGVCVYNEFQHNRNTSCNQKIEELCKVELKKELLKDIYLLEIKVQKNLLEELLNPGSYILLRAKSETDSKYNVPISVMDIDVENEILKVIVKEVGHKTKSLLSFDEVWVRGPYLNGVLGLKEFKLTANQNVAVILSGLSQVNAPKIIKYILKNNNHVEVFVDNRRTILDEVIDKIKELNVNIHFINIKEDESLIKDYIRRNNVELVYSGGFNSFNKEIMNLVDSIDENIKFAIANNNLIVCAEGICGGCTVVVNGKRIKSCKAQINGREYLKNLK</sequence>